<dbReference type="Gene3D" id="2.60.120.560">
    <property type="entry name" value="Exo-inulinase, domain 1"/>
    <property type="match status" value="1"/>
</dbReference>
<evidence type="ECO:0000256" key="5">
    <source>
        <dbReference type="SAM" id="Phobius"/>
    </source>
</evidence>
<feature type="signal peptide" evidence="6">
    <location>
        <begin position="1"/>
        <end position="33"/>
    </location>
</feature>
<protein>
    <recommendedName>
        <fullName evidence="11">Glycosyl hydrolase family 32 N-terminal domain-containing protein</fullName>
    </recommendedName>
</protein>
<keyword evidence="5" id="KW-0472">Membrane</keyword>
<evidence type="ECO:0000256" key="3">
    <source>
        <dbReference type="ARBA" id="ARBA00023295"/>
    </source>
</evidence>
<keyword evidence="10" id="KW-1185">Reference proteome</keyword>
<reference evidence="9 10" key="1">
    <citation type="journal article" date="2016" name="Gut Pathog.">
        <title>Whole genome sequencing of "Faecalibaculum rodentium" ALO17, isolated from C57BL/6J laboratory mouse feces.</title>
        <authorList>
            <person name="Lim S."/>
            <person name="Chang D.H."/>
            <person name="Ahn S."/>
            <person name="Kim B.C."/>
        </authorList>
    </citation>
    <scope>NUCLEOTIDE SEQUENCE [LARGE SCALE GENOMIC DNA]</scope>
    <source>
        <strain evidence="9 10">Alo17</strain>
    </source>
</reference>
<sequence>MKVMKKENNTKANLIKSMAVPASAMMVLSGASAVILANDDVNLAPVIEEPAPVESVIPDGPIGEPVESSAEITVSEETETYNSQESEAPAAAEEEVPAEDGQSEDQQKEETPEEAEQTPAATPEPAPVTEPDAAVNTVPTDAAAPAPEATVQKTETTAAAAPAANAKAETPAVDKEQEEEAYREQYHFSNEKGWSNDPNGMVYYNGEWHLFFQYYPDGVNHGPMSWGHAVSKDLVHWAELDIPDTFNAALFPSEDGTRRHFSGSAVYDKDNTSGFFKDGQGGLVAVWTVAGRPAGMSGGGSQRQAIAYSTDGIHWVEPDLGYDRVYVDRDGNIHELTEKQKDYYKNVVLSEYNVPLAVRDAEGNIIGTTSQDPLNNSAFRDPKVFWHEDSKQWIMAVAGGPLRFYSSPDLKTWTAQAMQDDIITECPELYYLPVEGTDEYKYVLSEGGRWYQIGDFKEVDGVWTFVPDTMNGPTGDVPLRLNMNYAPDAYAAQSFYKEDGRVVMVQWMSNWSYADNSTVRQPDGSKVTLEGIRKMLGEKHNGQFTLMADLSVVRTPEGLRLKQTPVAEYDQMKNLEVKDDIVLDDKSNPLEGIHSQQFQFEIEFAPEKGTEKVVLEVLKNKDYQTTIWYDVNTGILHVDRSKSMAAEQAPADHMQNGTWFKFLQDYTAPVAMTNGKIKLKVFVDNYSVEVYAGNDTIVLTELVFPYKDADLLNLYAVGTPVNATYSFATMDSYRKDNTDMRNLSGTLADAKDQLERGQGNYTDESFKALQDAYKAAFAAAFNPDSTQNSINLANYALTNALTNLRANADKPITVTPEKPTTVTDIYDSTAKPVVSETPAQAVSAASVSSEGTPTAAATGFGMTLATAIGALAGAVFTNRKRREQE</sequence>
<proteinExistence type="inferred from homology"/>
<dbReference type="SUPFAM" id="SSF75005">
    <property type="entry name" value="Arabinanase/levansucrase/invertase"/>
    <property type="match status" value="1"/>
</dbReference>
<feature type="transmembrane region" description="Helical" evidence="5">
    <location>
        <begin position="855"/>
        <end position="876"/>
    </location>
</feature>
<dbReference type="InterPro" id="IPR013148">
    <property type="entry name" value="Glyco_hydro_32_N"/>
</dbReference>
<gene>
    <name evidence="9" type="ORF">AALO17_21770</name>
</gene>
<dbReference type="InterPro" id="IPR023296">
    <property type="entry name" value="Glyco_hydro_beta-prop_sf"/>
</dbReference>
<feature type="domain" description="Glycosyl hydrolase family 32 C-terminal" evidence="8">
    <location>
        <begin position="585"/>
        <end position="719"/>
    </location>
</feature>
<dbReference type="PANTHER" id="PTHR42800:SF3">
    <property type="entry name" value="GLYCOSYL HYDROLASE FAMILY 32 N-TERMINAL DOMAIN-CONTAINING PROTEIN"/>
    <property type="match status" value="1"/>
</dbReference>
<dbReference type="Pfam" id="PF08244">
    <property type="entry name" value="Glyco_hydro_32C"/>
    <property type="match status" value="1"/>
</dbReference>
<feature type="region of interest" description="Disordered" evidence="4">
    <location>
        <begin position="53"/>
        <end position="178"/>
    </location>
</feature>
<dbReference type="PANTHER" id="PTHR42800">
    <property type="entry name" value="EXOINULINASE INUD (AFU_ORTHOLOGUE AFUA_5G00480)"/>
    <property type="match status" value="1"/>
</dbReference>
<keyword evidence="5" id="KW-1133">Transmembrane helix</keyword>
<evidence type="ECO:0000256" key="2">
    <source>
        <dbReference type="ARBA" id="ARBA00022801"/>
    </source>
</evidence>
<keyword evidence="2" id="KW-0378">Hydrolase</keyword>
<dbReference type="STRING" id="1702221.AALO17_21770"/>
<evidence type="ECO:0000313" key="9">
    <source>
        <dbReference type="EMBL" id="AMK55311.1"/>
    </source>
</evidence>
<evidence type="ECO:0000256" key="1">
    <source>
        <dbReference type="ARBA" id="ARBA00009902"/>
    </source>
</evidence>
<keyword evidence="6" id="KW-0732">Signal</keyword>
<dbReference type="KEGG" id="fro:AALO17_21770"/>
<evidence type="ECO:0000313" key="10">
    <source>
        <dbReference type="Proteomes" id="UP000069771"/>
    </source>
</evidence>
<keyword evidence="3" id="KW-0326">Glycosidase</keyword>
<dbReference type="Pfam" id="PF00251">
    <property type="entry name" value="Glyco_hydro_32N"/>
    <property type="match status" value="2"/>
</dbReference>
<name>A0A140DXD4_9FIRM</name>
<dbReference type="Gene3D" id="2.115.10.20">
    <property type="entry name" value="Glycosyl hydrolase domain, family 43"/>
    <property type="match status" value="1"/>
</dbReference>
<feature type="domain" description="Glycosyl hydrolase family 32 N-terminal" evidence="7">
    <location>
        <begin position="187"/>
        <end position="318"/>
    </location>
</feature>
<dbReference type="GO" id="GO:0004575">
    <property type="term" value="F:sucrose alpha-glucosidase activity"/>
    <property type="evidence" value="ECO:0007669"/>
    <property type="project" value="TreeGrafter"/>
</dbReference>
<dbReference type="GO" id="GO:0005987">
    <property type="term" value="P:sucrose catabolic process"/>
    <property type="evidence" value="ECO:0007669"/>
    <property type="project" value="TreeGrafter"/>
</dbReference>
<evidence type="ECO:0000259" key="7">
    <source>
        <dbReference type="Pfam" id="PF00251"/>
    </source>
</evidence>
<keyword evidence="5" id="KW-0812">Transmembrane</keyword>
<feature type="compositionally biased region" description="Low complexity" evidence="4">
    <location>
        <begin position="129"/>
        <end position="171"/>
    </location>
</feature>
<dbReference type="CDD" id="cd18622">
    <property type="entry name" value="GH32_Inu-like"/>
    <property type="match status" value="1"/>
</dbReference>
<evidence type="ECO:0008006" key="11">
    <source>
        <dbReference type="Google" id="ProtNLM"/>
    </source>
</evidence>
<evidence type="ECO:0000256" key="6">
    <source>
        <dbReference type="SAM" id="SignalP"/>
    </source>
</evidence>
<accession>A0A140DXD4</accession>
<dbReference type="PATRIC" id="fig|1702221.3.peg.2117"/>
<organism evidence="9 10">
    <name type="scientific">Faecalibaculum rodentium</name>
    <dbReference type="NCBI Taxonomy" id="1702221"/>
    <lineage>
        <taxon>Bacteria</taxon>
        <taxon>Bacillati</taxon>
        <taxon>Bacillota</taxon>
        <taxon>Erysipelotrichia</taxon>
        <taxon>Erysipelotrichales</taxon>
        <taxon>Erysipelotrichaceae</taxon>
        <taxon>Faecalibaculum</taxon>
    </lineage>
</organism>
<dbReference type="GO" id="GO:0005737">
    <property type="term" value="C:cytoplasm"/>
    <property type="evidence" value="ECO:0007669"/>
    <property type="project" value="TreeGrafter"/>
</dbReference>
<dbReference type="AlphaFoldDB" id="A0A140DXD4"/>
<feature type="compositionally biased region" description="Acidic residues" evidence="4">
    <location>
        <begin position="92"/>
        <end position="103"/>
    </location>
</feature>
<dbReference type="Gene3D" id="1.20.1270.90">
    <property type="entry name" value="AF1782-like"/>
    <property type="match status" value="1"/>
</dbReference>
<feature type="domain" description="Glycosyl hydrolase family 32 N-terminal" evidence="7">
    <location>
        <begin position="342"/>
        <end position="519"/>
    </location>
</feature>
<evidence type="ECO:0000256" key="4">
    <source>
        <dbReference type="SAM" id="MobiDB-lite"/>
    </source>
</evidence>
<evidence type="ECO:0000259" key="8">
    <source>
        <dbReference type="Pfam" id="PF08244"/>
    </source>
</evidence>
<dbReference type="EMBL" id="CP011391">
    <property type="protein sequence ID" value="AMK55311.1"/>
    <property type="molecule type" value="Genomic_DNA"/>
</dbReference>
<dbReference type="InterPro" id="IPR013320">
    <property type="entry name" value="ConA-like_dom_sf"/>
</dbReference>
<dbReference type="InterPro" id="IPR013189">
    <property type="entry name" value="Glyco_hydro_32_C"/>
</dbReference>
<dbReference type="SMART" id="SM00640">
    <property type="entry name" value="Glyco_32"/>
    <property type="match status" value="1"/>
</dbReference>
<feature type="chain" id="PRO_5007302012" description="Glycosyl hydrolase family 32 N-terminal domain-containing protein" evidence="6">
    <location>
        <begin position="34"/>
        <end position="885"/>
    </location>
</feature>
<comment type="similarity">
    <text evidence="1">Belongs to the glycosyl hydrolase 32 family.</text>
</comment>
<dbReference type="SUPFAM" id="SSF49899">
    <property type="entry name" value="Concanavalin A-like lectins/glucanases"/>
    <property type="match status" value="1"/>
</dbReference>
<dbReference type="Proteomes" id="UP000069771">
    <property type="component" value="Chromosome"/>
</dbReference>
<dbReference type="InterPro" id="IPR001362">
    <property type="entry name" value="Glyco_hydro_32"/>
</dbReference>